<evidence type="ECO:0000313" key="2">
    <source>
        <dbReference type="EMBL" id="EJT81991.1"/>
    </source>
</evidence>
<dbReference type="PANTHER" id="PTHR28181">
    <property type="entry name" value="UPF0655 PROTEIN YCR015C"/>
    <property type="match status" value="1"/>
</dbReference>
<dbReference type="RefSeq" id="XP_009218000.1">
    <property type="nucleotide sequence ID" value="XM_009219736.1"/>
</dbReference>
<dbReference type="SUPFAM" id="SSF56784">
    <property type="entry name" value="HAD-like"/>
    <property type="match status" value="1"/>
</dbReference>
<dbReference type="EMBL" id="GL385395">
    <property type="protein sequence ID" value="EJT81991.1"/>
    <property type="molecule type" value="Genomic_DNA"/>
</dbReference>
<name>J3NL24_GAET3</name>
<reference evidence="2" key="2">
    <citation type="submission" date="2010-07" db="EMBL/GenBank/DDBJ databases">
        <authorList>
            <consortium name="The Broad Institute Genome Sequencing Platform"/>
            <consortium name="Broad Institute Genome Sequencing Center for Infectious Disease"/>
            <person name="Ma L.-J."/>
            <person name="Dead R."/>
            <person name="Young S."/>
            <person name="Zeng Q."/>
            <person name="Koehrsen M."/>
            <person name="Alvarado L."/>
            <person name="Berlin A."/>
            <person name="Chapman S.B."/>
            <person name="Chen Z."/>
            <person name="Freedman E."/>
            <person name="Gellesch M."/>
            <person name="Goldberg J."/>
            <person name="Griggs A."/>
            <person name="Gujja S."/>
            <person name="Heilman E.R."/>
            <person name="Heiman D."/>
            <person name="Hepburn T."/>
            <person name="Howarth C."/>
            <person name="Jen D."/>
            <person name="Larson L."/>
            <person name="Mehta T."/>
            <person name="Neiman D."/>
            <person name="Pearson M."/>
            <person name="Roberts A."/>
            <person name="Saif S."/>
            <person name="Shea T."/>
            <person name="Shenoy N."/>
            <person name="Sisk P."/>
            <person name="Stolte C."/>
            <person name="Sykes S."/>
            <person name="Walk T."/>
            <person name="White J."/>
            <person name="Yandava C."/>
            <person name="Haas B."/>
            <person name="Nusbaum C."/>
            <person name="Birren B."/>
        </authorList>
    </citation>
    <scope>NUCLEOTIDE SEQUENCE</scope>
    <source>
        <strain evidence="2">R3-111a-1</strain>
    </source>
</reference>
<dbReference type="VEuPathDB" id="FungiDB:GGTG_01965"/>
<dbReference type="AlphaFoldDB" id="J3NL24"/>
<accession>J3NL24</accession>
<keyword evidence="4" id="KW-1185">Reference proteome</keyword>
<dbReference type="eggNOG" id="ENOG502R38F">
    <property type="taxonomic scope" value="Eukaryota"/>
</dbReference>
<dbReference type="STRING" id="644352.J3NL24"/>
<dbReference type="HOGENOM" id="CLU_056574_1_0_1"/>
<dbReference type="EnsemblFungi" id="EJT81991">
    <property type="protein sequence ID" value="EJT81991"/>
    <property type="gene ID" value="GGTG_01965"/>
</dbReference>
<reference evidence="3" key="5">
    <citation type="submission" date="2018-04" db="UniProtKB">
        <authorList>
            <consortium name="EnsemblFungi"/>
        </authorList>
    </citation>
    <scope>IDENTIFICATION</scope>
    <source>
        <strain evidence="3">R3-111a-1</strain>
    </source>
</reference>
<dbReference type="OrthoDB" id="10255128at2759"/>
<proteinExistence type="predicted"/>
<evidence type="ECO:0000313" key="4">
    <source>
        <dbReference type="Proteomes" id="UP000006039"/>
    </source>
</evidence>
<feature type="region of interest" description="Disordered" evidence="1">
    <location>
        <begin position="268"/>
        <end position="297"/>
    </location>
</feature>
<dbReference type="Gene3D" id="3.40.50.1000">
    <property type="entry name" value="HAD superfamily/HAD-like"/>
    <property type="match status" value="1"/>
</dbReference>
<reference evidence="2" key="3">
    <citation type="submission" date="2010-09" db="EMBL/GenBank/DDBJ databases">
        <title>Annotation of Gaeumannomyces graminis var. tritici R3-111a-1.</title>
        <authorList>
            <consortium name="The Broad Institute Genome Sequencing Platform"/>
            <person name="Ma L.-J."/>
            <person name="Dead R."/>
            <person name="Young S.K."/>
            <person name="Zeng Q."/>
            <person name="Gargeya S."/>
            <person name="Fitzgerald M."/>
            <person name="Haas B."/>
            <person name="Abouelleil A."/>
            <person name="Alvarado L."/>
            <person name="Arachchi H.M."/>
            <person name="Berlin A."/>
            <person name="Brown A."/>
            <person name="Chapman S.B."/>
            <person name="Chen Z."/>
            <person name="Dunbar C."/>
            <person name="Freedman E."/>
            <person name="Gearin G."/>
            <person name="Gellesch M."/>
            <person name="Goldberg J."/>
            <person name="Griggs A."/>
            <person name="Gujja S."/>
            <person name="Heiman D."/>
            <person name="Howarth C."/>
            <person name="Larson L."/>
            <person name="Lui A."/>
            <person name="MacDonald P.J.P."/>
            <person name="Mehta T."/>
            <person name="Montmayeur A."/>
            <person name="Murphy C."/>
            <person name="Neiman D."/>
            <person name="Pearson M."/>
            <person name="Priest M."/>
            <person name="Roberts A."/>
            <person name="Saif S."/>
            <person name="Shea T."/>
            <person name="Shenoy N."/>
            <person name="Sisk P."/>
            <person name="Stolte C."/>
            <person name="Sykes S."/>
            <person name="Yandava C."/>
            <person name="Wortman J."/>
            <person name="Nusbaum C."/>
            <person name="Birren B."/>
        </authorList>
    </citation>
    <scope>NUCLEOTIDE SEQUENCE</scope>
    <source>
        <strain evidence="2">R3-111a-1</strain>
    </source>
</reference>
<evidence type="ECO:0000313" key="3">
    <source>
        <dbReference type="EnsemblFungi" id="EJT81991"/>
    </source>
</evidence>
<dbReference type="InterPro" id="IPR036412">
    <property type="entry name" value="HAD-like_sf"/>
</dbReference>
<evidence type="ECO:0000256" key="1">
    <source>
        <dbReference type="SAM" id="MobiDB-lite"/>
    </source>
</evidence>
<dbReference type="Proteomes" id="UP000006039">
    <property type="component" value="Unassembled WGS sequence"/>
</dbReference>
<dbReference type="PANTHER" id="PTHR28181:SF1">
    <property type="entry name" value="COLD TOLERANCE PROTEIN 1"/>
    <property type="match status" value="1"/>
</dbReference>
<organism evidence="2">
    <name type="scientific">Gaeumannomyces tritici (strain R3-111a-1)</name>
    <name type="common">Wheat and barley take-all root rot fungus</name>
    <name type="synonym">Gaeumannomyces graminis var. tritici</name>
    <dbReference type="NCBI Taxonomy" id="644352"/>
    <lineage>
        <taxon>Eukaryota</taxon>
        <taxon>Fungi</taxon>
        <taxon>Dikarya</taxon>
        <taxon>Ascomycota</taxon>
        <taxon>Pezizomycotina</taxon>
        <taxon>Sordariomycetes</taxon>
        <taxon>Sordariomycetidae</taxon>
        <taxon>Magnaporthales</taxon>
        <taxon>Magnaporthaceae</taxon>
        <taxon>Gaeumannomyces</taxon>
    </lineage>
</organism>
<reference evidence="4" key="1">
    <citation type="submission" date="2010-07" db="EMBL/GenBank/DDBJ databases">
        <title>The genome sequence of Gaeumannomyces graminis var. tritici strain R3-111a-1.</title>
        <authorList>
            <consortium name="The Broad Institute Genome Sequencing Platform"/>
            <person name="Ma L.-J."/>
            <person name="Dead R."/>
            <person name="Young S."/>
            <person name="Zeng Q."/>
            <person name="Koehrsen M."/>
            <person name="Alvarado L."/>
            <person name="Berlin A."/>
            <person name="Chapman S.B."/>
            <person name="Chen Z."/>
            <person name="Freedman E."/>
            <person name="Gellesch M."/>
            <person name="Goldberg J."/>
            <person name="Griggs A."/>
            <person name="Gujja S."/>
            <person name="Heilman E.R."/>
            <person name="Heiman D."/>
            <person name="Hepburn T."/>
            <person name="Howarth C."/>
            <person name="Jen D."/>
            <person name="Larson L."/>
            <person name="Mehta T."/>
            <person name="Neiman D."/>
            <person name="Pearson M."/>
            <person name="Roberts A."/>
            <person name="Saif S."/>
            <person name="Shea T."/>
            <person name="Shenoy N."/>
            <person name="Sisk P."/>
            <person name="Stolte C."/>
            <person name="Sykes S."/>
            <person name="Walk T."/>
            <person name="White J."/>
            <person name="Yandava C."/>
            <person name="Haas B."/>
            <person name="Nusbaum C."/>
            <person name="Birren B."/>
        </authorList>
    </citation>
    <scope>NUCLEOTIDE SEQUENCE [LARGE SCALE GENOMIC DNA]</scope>
    <source>
        <strain evidence="4">R3-111a-1</strain>
    </source>
</reference>
<gene>
    <name evidence="3" type="primary">20342423</name>
    <name evidence="2" type="ORF">GGTG_01965</name>
</gene>
<reference evidence="3" key="4">
    <citation type="journal article" date="2015" name="G3 (Bethesda)">
        <title>Genome sequences of three phytopathogenic species of the Magnaporthaceae family of fungi.</title>
        <authorList>
            <person name="Okagaki L.H."/>
            <person name="Nunes C.C."/>
            <person name="Sailsbery J."/>
            <person name="Clay B."/>
            <person name="Brown D."/>
            <person name="John T."/>
            <person name="Oh Y."/>
            <person name="Young N."/>
            <person name="Fitzgerald M."/>
            <person name="Haas B.J."/>
            <person name="Zeng Q."/>
            <person name="Young S."/>
            <person name="Adiconis X."/>
            <person name="Fan L."/>
            <person name="Levin J.Z."/>
            <person name="Mitchell T.K."/>
            <person name="Okubara P.A."/>
            <person name="Farman M.L."/>
            <person name="Kohn L.M."/>
            <person name="Birren B."/>
            <person name="Ma L.-J."/>
            <person name="Dean R.A."/>
        </authorList>
    </citation>
    <scope>NUCLEOTIDE SEQUENCE</scope>
    <source>
        <strain evidence="3">R3-111a-1</strain>
    </source>
</reference>
<dbReference type="GeneID" id="20342423"/>
<dbReference type="InterPro" id="IPR023214">
    <property type="entry name" value="HAD_sf"/>
</dbReference>
<dbReference type="InterPro" id="IPR050849">
    <property type="entry name" value="HAD-like_hydrolase_phosphatase"/>
</dbReference>
<protein>
    <submittedName>
        <fullName evidence="2 3">Uncharacterized protein</fullName>
    </submittedName>
</protein>
<sequence length="297" mass="30362">MDIVLDFDGTITAKDTIACLGAFAVSRQQQSQQSQQQQHHYDDHGGHPTTTTTTEHHQDSTSTSTSTSRQATWDWIVSSDAAGNGGGGATVAVLSVNWSAAFIRGVVSMCDGPGGGRDGAAAVVSEVISNDIMADGSIGGPLVRGPEGEGGGGDRHAALTTSADKLRAFLDRRDSRGGSGARTTVYFGDSTTDLECLLEASAGVVMADEGGAEGSSALLRCLSRLGFHVPHVSEAAAAAAAAGLPPPRLAWARDFCEVMDSGHLAKLAAAGTASPAPREEEEGSVAEANARAASLER</sequence>
<feature type="region of interest" description="Disordered" evidence="1">
    <location>
        <begin position="30"/>
        <end position="70"/>
    </location>
</feature>